<feature type="compositionally biased region" description="Low complexity" evidence="1">
    <location>
        <begin position="359"/>
        <end position="377"/>
    </location>
</feature>
<feature type="compositionally biased region" description="Low complexity" evidence="1">
    <location>
        <begin position="317"/>
        <end position="326"/>
    </location>
</feature>
<evidence type="ECO:0000313" key="3">
    <source>
        <dbReference type="Proteomes" id="UP001360560"/>
    </source>
</evidence>
<dbReference type="GeneID" id="90071303"/>
<dbReference type="RefSeq" id="XP_064850324.1">
    <property type="nucleotide sequence ID" value="XM_064994252.1"/>
</dbReference>
<comment type="caution">
    <text evidence="2">The sequence shown here is derived from an EMBL/GenBank/DDBJ whole genome shotgun (WGS) entry which is preliminary data.</text>
</comment>
<dbReference type="EMBL" id="BTFZ01000001">
    <property type="protein sequence ID" value="GMM33324.1"/>
    <property type="molecule type" value="Genomic_DNA"/>
</dbReference>
<feature type="compositionally biased region" description="Low complexity" evidence="1">
    <location>
        <begin position="642"/>
        <end position="662"/>
    </location>
</feature>
<reference evidence="2 3" key="1">
    <citation type="journal article" date="2023" name="Elife">
        <title>Identification of key yeast species and microbe-microbe interactions impacting larval growth of Drosophila in the wild.</title>
        <authorList>
            <person name="Mure A."/>
            <person name="Sugiura Y."/>
            <person name="Maeda R."/>
            <person name="Honda K."/>
            <person name="Sakurai N."/>
            <person name="Takahashi Y."/>
            <person name="Watada M."/>
            <person name="Katoh T."/>
            <person name="Gotoh A."/>
            <person name="Gotoh Y."/>
            <person name="Taniguchi I."/>
            <person name="Nakamura K."/>
            <person name="Hayashi T."/>
            <person name="Katayama T."/>
            <person name="Uemura T."/>
            <person name="Hattori Y."/>
        </authorList>
    </citation>
    <scope>NUCLEOTIDE SEQUENCE [LARGE SCALE GENOMIC DNA]</scope>
    <source>
        <strain evidence="2 3">SC-9</strain>
    </source>
</reference>
<evidence type="ECO:0000313" key="2">
    <source>
        <dbReference type="EMBL" id="GMM33324.1"/>
    </source>
</evidence>
<proteinExistence type="predicted"/>
<feature type="compositionally biased region" description="Polar residues" evidence="1">
    <location>
        <begin position="333"/>
        <end position="358"/>
    </location>
</feature>
<name>A0AAV5QF19_9ASCO</name>
<organism evidence="2 3">
    <name type="scientific">Saccharomycopsis crataegensis</name>
    <dbReference type="NCBI Taxonomy" id="43959"/>
    <lineage>
        <taxon>Eukaryota</taxon>
        <taxon>Fungi</taxon>
        <taxon>Dikarya</taxon>
        <taxon>Ascomycota</taxon>
        <taxon>Saccharomycotina</taxon>
        <taxon>Saccharomycetes</taxon>
        <taxon>Saccharomycopsidaceae</taxon>
        <taxon>Saccharomycopsis</taxon>
    </lineage>
</organism>
<feature type="compositionally biased region" description="Basic residues" evidence="1">
    <location>
        <begin position="585"/>
        <end position="596"/>
    </location>
</feature>
<feature type="compositionally biased region" description="Low complexity" evidence="1">
    <location>
        <begin position="573"/>
        <end position="584"/>
    </location>
</feature>
<protein>
    <submittedName>
        <fullName evidence="2">Uncharacterized protein</fullName>
    </submittedName>
</protein>
<gene>
    <name evidence="2" type="ORF">DASC09_006490</name>
</gene>
<dbReference type="AlphaFoldDB" id="A0AAV5QF19"/>
<dbReference type="Proteomes" id="UP001360560">
    <property type="component" value="Unassembled WGS sequence"/>
</dbReference>
<accession>A0AAV5QF19</accession>
<feature type="compositionally biased region" description="Basic and acidic residues" evidence="1">
    <location>
        <begin position="179"/>
        <end position="188"/>
    </location>
</feature>
<feature type="region of interest" description="Disordered" evidence="1">
    <location>
        <begin position="624"/>
        <end position="683"/>
    </location>
</feature>
<feature type="region of interest" description="Disordered" evidence="1">
    <location>
        <begin position="480"/>
        <end position="609"/>
    </location>
</feature>
<keyword evidence="3" id="KW-1185">Reference proteome</keyword>
<feature type="compositionally biased region" description="Polar residues" evidence="1">
    <location>
        <begin position="393"/>
        <end position="405"/>
    </location>
</feature>
<feature type="compositionally biased region" description="Basic and acidic residues" evidence="1">
    <location>
        <begin position="269"/>
        <end position="279"/>
    </location>
</feature>
<feature type="compositionally biased region" description="Polar residues" evidence="1">
    <location>
        <begin position="416"/>
        <end position="425"/>
    </location>
</feature>
<sequence>MPTDPDRSRKTQSVVTIQRDKYVIHHGHIDKEYQLYCDIFGEDIGEKYAISKQLQKDHSQDSTLKSGGRRYYNCKQLRINNNNKSRRSVIKPSRKLDAKDVFKDDNPDDDDDDDDDFIDKLTLNNVFLDNDAASVFSAITNPPEVDTNTAVLQYSYKLNKKIQEKKGGKLKQVIVRRSPNADDNKENEDGNGNGDDHDDPSGQKKSDFMKFEGFLKSKYSARNKKKFESFQRLQPLDIDLKHYYNPKFVPQLQDLHKPNRNDYSNTIIEEHDQIIDGRNPKSSNTTTTDRRRSAPQFRPPIITGADRRKSSPQFRSPIPTITTTTNTDRRKSSPQFSTLITTTGRIKSSPQLNSPSMTSSRRPNSSPLVNSSSVSNLKSPTMEGRSAPPPISNPSLASNESSKSIGNKRVEVPSQIADNKPSQTIDNKRVELPTKAIFDKRAELPSRVIGNKRADLPSKVIMDAIDKRAEVPSSTFIDSRTEPFPTITRHAEVSSPTVKNHAGASPPTINKRPDGSPSKHTTNNHDNRLPSKVRAISKPPVLRLAPKSSRRHLGNSSALKLAPGGKDKNAAFSQSSKQQQQKPKQQQRRSTQHKLHSSGTKSPSKQHGHTKYHYPIYYQQKIHHHNSSQPNISRNSNFGKESTTTTTSNSLASNNNNNNNNNDDARSRRSSSSSLEVDNSKALYEDTQPFYKTPSEIDASQAQRSVPIICPRPRRVNRLSAHTLSCY</sequence>
<feature type="compositionally biased region" description="Polar residues" evidence="1">
    <location>
        <begin position="627"/>
        <end position="641"/>
    </location>
</feature>
<evidence type="ECO:0000256" key="1">
    <source>
        <dbReference type="SAM" id="MobiDB-lite"/>
    </source>
</evidence>
<feature type="region of interest" description="Disordered" evidence="1">
    <location>
        <begin position="169"/>
        <end position="206"/>
    </location>
</feature>
<feature type="region of interest" description="Disordered" evidence="1">
    <location>
        <begin position="269"/>
        <end position="427"/>
    </location>
</feature>